<dbReference type="AlphaFoldDB" id="A0AAV2THJ9"/>
<feature type="compositionally biased region" description="Polar residues" evidence="4">
    <location>
        <begin position="418"/>
        <end position="434"/>
    </location>
</feature>
<feature type="region of interest" description="Disordered" evidence="4">
    <location>
        <begin position="417"/>
        <end position="556"/>
    </location>
</feature>
<gene>
    <name evidence="5" type="ORF">CDAUBV1_LOCUS9896</name>
</gene>
<evidence type="ECO:0000256" key="2">
    <source>
        <dbReference type="ARBA" id="ARBA00023043"/>
    </source>
</evidence>
<feature type="compositionally biased region" description="Basic and acidic residues" evidence="4">
    <location>
        <begin position="532"/>
        <end position="555"/>
    </location>
</feature>
<evidence type="ECO:0000313" key="5">
    <source>
        <dbReference type="EMBL" id="CAL5135782.1"/>
    </source>
</evidence>
<comment type="caution">
    <text evidence="5">The sequence shown here is derived from an EMBL/GenBank/DDBJ whole genome shotgun (WGS) entry which is preliminary data.</text>
</comment>
<dbReference type="PANTHER" id="PTHR24173:SF74">
    <property type="entry name" value="ANKYRIN REPEAT DOMAIN-CONTAINING PROTEIN 16"/>
    <property type="match status" value="1"/>
</dbReference>
<dbReference type="Proteomes" id="UP001497525">
    <property type="component" value="Unassembled WGS sequence"/>
</dbReference>
<dbReference type="PANTHER" id="PTHR24173">
    <property type="entry name" value="ANKYRIN REPEAT CONTAINING"/>
    <property type="match status" value="1"/>
</dbReference>
<dbReference type="PROSITE" id="PS50297">
    <property type="entry name" value="ANK_REP_REGION"/>
    <property type="match status" value="1"/>
</dbReference>
<dbReference type="SUPFAM" id="SSF48403">
    <property type="entry name" value="Ankyrin repeat"/>
    <property type="match status" value="1"/>
</dbReference>
<dbReference type="Pfam" id="PF12796">
    <property type="entry name" value="Ank_2"/>
    <property type="match status" value="1"/>
</dbReference>
<protein>
    <submittedName>
        <fullName evidence="5">Uncharacterized protein</fullName>
    </submittedName>
</protein>
<dbReference type="EMBL" id="CAXLJL010000268">
    <property type="protein sequence ID" value="CAL5135782.1"/>
    <property type="molecule type" value="Genomic_DNA"/>
</dbReference>
<accession>A0AAV2THJ9</accession>
<keyword evidence="2 3" id="KW-0040">ANK repeat</keyword>
<reference evidence="5" key="1">
    <citation type="submission" date="2024-06" db="EMBL/GenBank/DDBJ databases">
        <authorList>
            <person name="Liu X."/>
            <person name="Lenzi L."/>
            <person name="Haldenby T S."/>
            <person name="Uol C."/>
        </authorList>
    </citation>
    <scope>NUCLEOTIDE SEQUENCE</scope>
</reference>
<evidence type="ECO:0000313" key="6">
    <source>
        <dbReference type="Proteomes" id="UP001497525"/>
    </source>
</evidence>
<dbReference type="SMART" id="SM00248">
    <property type="entry name" value="ANK"/>
    <property type="match status" value="2"/>
</dbReference>
<dbReference type="InterPro" id="IPR002110">
    <property type="entry name" value="Ankyrin_rpt"/>
</dbReference>
<feature type="repeat" description="ANK" evidence="3">
    <location>
        <begin position="69"/>
        <end position="101"/>
    </location>
</feature>
<feature type="compositionally biased region" description="Polar residues" evidence="4">
    <location>
        <begin position="166"/>
        <end position="175"/>
    </location>
</feature>
<evidence type="ECO:0000256" key="3">
    <source>
        <dbReference type="PROSITE-ProRule" id="PRU00023"/>
    </source>
</evidence>
<dbReference type="PROSITE" id="PS50088">
    <property type="entry name" value="ANK_REPEAT"/>
    <property type="match status" value="1"/>
</dbReference>
<evidence type="ECO:0000256" key="1">
    <source>
        <dbReference type="ARBA" id="ARBA00022737"/>
    </source>
</evidence>
<organism evidence="5 6">
    <name type="scientific">Calicophoron daubneyi</name>
    <name type="common">Rumen fluke</name>
    <name type="synonym">Paramphistomum daubneyi</name>
    <dbReference type="NCBI Taxonomy" id="300641"/>
    <lineage>
        <taxon>Eukaryota</taxon>
        <taxon>Metazoa</taxon>
        <taxon>Spiralia</taxon>
        <taxon>Lophotrochozoa</taxon>
        <taxon>Platyhelminthes</taxon>
        <taxon>Trematoda</taxon>
        <taxon>Digenea</taxon>
        <taxon>Plagiorchiida</taxon>
        <taxon>Pronocephalata</taxon>
        <taxon>Paramphistomoidea</taxon>
        <taxon>Paramphistomidae</taxon>
        <taxon>Calicophoron</taxon>
    </lineage>
</organism>
<feature type="compositionally biased region" description="Basic and acidic residues" evidence="4">
    <location>
        <begin position="455"/>
        <end position="464"/>
    </location>
</feature>
<sequence>MSAALHTRLLQRITALCCLNYLLKTYGASSVDKNGQTALHHASALGLLASCKVITKNSNGSIVNAVDRYSRTALHLATMAGHGDIVQLLLDNRAKPEICDCQGFSAMHYARTKRLHFCMLVFAKYRRKMVHREVMNPTQTGLNWSQRGLHLIDNECLTARPRYPTDSDTSSSTNVFEEDCSVGKRPPTPEPQNSQLRNVNTNKDKNTAANTRSFNFDNVMSTKCTTYSSVKNLLENRKITNSNSKSESVAKEPKRECQKIKPLPNLKCKASDISSRTLGYKSQVNPAVTIVQAPDLSRNDNGQRSSVSDDDIRSLKEVKLLAPRPNYYLNFPSDNTKVPTRQTIRVNECQGKSSLNSDVSDVESSCRATVPKIIWARNPPCSAKISLSDRTQENTLTPKLRMEDGFPSRYGKLDYQMQGRTTPSRPSPGDSSVSDVELASVTIPTPPRTENNGCLEKHSKDLRTEVLGNLMQPSRKDANSSETPRLLKRSQIKWTMSSMKRLFSSERNTDGQNSVAKSPSRVSGIDCQQAQKEARKQNEPDDHQGNKQTDGKRQQSELMNKPLHRCEIGHFKHPILSPSFSWFTGKNPATQIIETKNSSCANVSENLPRKNMIRRH</sequence>
<dbReference type="Gene3D" id="1.25.40.20">
    <property type="entry name" value="Ankyrin repeat-containing domain"/>
    <property type="match status" value="1"/>
</dbReference>
<feature type="region of interest" description="Disordered" evidence="4">
    <location>
        <begin position="162"/>
        <end position="210"/>
    </location>
</feature>
<dbReference type="InterPro" id="IPR036770">
    <property type="entry name" value="Ankyrin_rpt-contain_sf"/>
</dbReference>
<keyword evidence="1" id="KW-0677">Repeat</keyword>
<proteinExistence type="predicted"/>
<name>A0AAV2THJ9_CALDB</name>
<evidence type="ECO:0000256" key="4">
    <source>
        <dbReference type="SAM" id="MobiDB-lite"/>
    </source>
</evidence>
<feature type="compositionally biased region" description="Polar residues" evidence="4">
    <location>
        <begin position="510"/>
        <end position="531"/>
    </location>
</feature>